<dbReference type="Proteomes" id="UP001457282">
    <property type="component" value="Unassembled WGS sequence"/>
</dbReference>
<dbReference type="SUPFAM" id="SSF50129">
    <property type="entry name" value="GroES-like"/>
    <property type="match status" value="1"/>
</dbReference>
<accession>A0AAW1YL33</accession>
<reference evidence="5 6" key="1">
    <citation type="journal article" date="2023" name="G3 (Bethesda)">
        <title>A chromosome-length genome assembly and annotation of blackberry (Rubus argutus, cv. 'Hillquist').</title>
        <authorList>
            <person name="Bruna T."/>
            <person name="Aryal R."/>
            <person name="Dudchenko O."/>
            <person name="Sargent D.J."/>
            <person name="Mead D."/>
            <person name="Buti M."/>
            <person name="Cavallini A."/>
            <person name="Hytonen T."/>
            <person name="Andres J."/>
            <person name="Pham M."/>
            <person name="Weisz D."/>
            <person name="Mascagni F."/>
            <person name="Usai G."/>
            <person name="Natali L."/>
            <person name="Bassil N."/>
            <person name="Fernandez G.E."/>
            <person name="Lomsadze A."/>
            <person name="Armour M."/>
            <person name="Olukolu B."/>
            <person name="Poorten T."/>
            <person name="Britton C."/>
            <person name="Davik J."/>
            <person name="Ashrafi H."/>
            <person name="Aiden E.L."/>
            <person name="Borodovsky M."/>
            <person name="Worthington M."/>
        </authorList>
    </citation>
    <scope>NUCLEOTIDE SEQUENCE [LARGE SCALE GENOMIC DNA]</scope>
    <source>
        <strain evidence="5">PI 553951</strain>
    </source>
</reference>
<sequence length="85" mass="9306">MSEAIKSSAEEGQAVNAYGWAARDSSGILSPFHFTRRITGSNDISIKILYCGICHTDLHFVKDEVGMTIYPIVPGYVRNSVVSII</sequence>
<dbReference type="AlphaFoldDB" id="A0AAW1YL33"/>
<dbReference type="EMBL" id="JBEDUW010000001">
    <property type="protein sequence ID" value="KAK9949343.1"/>
    <property type="molecule type" value="Genomic_DNA"/>
</dbReference>
<comment type="similarity">
    <text evidence="1">Belongs to the zinc-containing alcohol dehydrogenase family.</text>
</comment>
<organism evidence="5 6">
    <name type="scientific">Rubus argutus</name>
    <name type="common">Southern blackberry</name>
    <dbReference type="NCBI Taxonomy" id="59490"/>
    <lineage>
        <taxon>Eukaryota</taxon>
        <taxon>Viridiplantae</taxon>
        <taxon>Streptophyta</taxon>
        <taxon>Embryophyta</taxon>
        <taxon>Tracheophyta</taxon>
        <taxon>Spermatophyta</taxon>
        <taxon>Magnoliopsida</taxon>
        <taxon>eudicotyledons</taxon>
        <taxon>Gunneridae</taxon>
        <taxon>Pentapetalae</taxon>
        <taxon>rosids</taxon>
        <taxon>fabids</taxon>
        <taxon>Rosales</taxon>
        <taxon>Rosaceae</taxon>
        <taxon>Rosoideae</taxon>
        <taxon>Rosoideae incertae sedis</taxon>
        <taxon>Rubus</taxon>
    </lineage>
</organism>
<evidence type="ECO:0000256" key="3">
    <source>
        <dbReference type="ARBA" id="ARBA00022833"/>
    </source>
</evidence>
<evidence type="ECO:0000313" key="5">
    <source>
        <dbReference type="EMBL" id="KAK9949343.1"/>
    </source>
</evidence>
<dbReference type="GO" id="GO:0016616">
    <property type="term" value="F:oxidoreductase activity, acting on the CH-OH group of donors, NAD or NADP as acceptor"/>
    <property type="evidence" value="ECO:0007669"/>
    <property type="project" value="InterPro"/>
</dbReference>
<evidence type="ECO:0000256" key="4">
    <source>
        <dbReference type="ARBA" id="ARBA00023002"/>
    </source>
</evidence>
<keyword evidence="3" id="KW-0862">Zinc</keyword>
<keyword evidence="6" id="KW-1185">Reference proteome</keyword>
<gene>
    <name evidence="5" type="ORF">M0R45_004872</name>
</gene>
<protein>
    <recommendedName>
        <fullName evidence="7">Alcohol dehydrogenase N-terminal domain-containing protein</fullName>
    </recommendedName>
</protein>
<dbReference type="InterPro" id="IPR011032">
    <property type="entry name" value="GroES-like_sf"/>
</dbReference>
<dbReference type="InterPro" id="IPR047109">
    <property type="entry name" value="CAD-like"/>
</dbReference>
<dbReference type="GO" id="GO:0046872">
    <property type="term" value="F:metal ion binding"/>
    <property type="evidence" value="ECO:0007669"/>
    <property type="project" value="UniProtKB-KW"/>
</dbReference>
<name>A0AAW1YL33_RUBAR</name>
<dbReference type="PANTHER" id="PTHR42683">
    <property type="entry name" value="ALDEHYDE REDUCTASE"/>
    <property type="match status" value="1"/>
</dbReference>
<keyword evidence="4" id="KW-0560">Oxidoreductase</keyword>
<evidence type="ECO:0000256" key="2">
    <source>
        <dbReference type="ARBA" id="ARBA00022723"/>
    </source>
</evidence>
<comment type="caution">
    <text evidence="5">The sequence shown here is derived from an EMBL/GenBank/DDBJ whole genome shotgun (WGS) entry which is preliminary data.</text>
</comment>
<proteinExistence type="inferred from homology"/>
<keyword evidence="2" id="KW-0479">Metal-binding</keyword>
<dbReference type="Gene3D" id="3.90.180.10">
    <property type="entry name" value="Medium-chain alcohol dehydrogenases, catalytic domain"/>
    <property type="match status" value="1"/>
</dbReference>
<evidence type="ECO:0000256" key="1">
    <source>
        <dbReference type="ARBA" id="ARBA00008072"/>
    </source>
</evidence>
<evidence type="ECO:0008006" key="7">
    <source>
        <dbReference type="Google" id="ProtNLM"/>
    </source>
</evidence>
<evidence type="ECO:0000313" key="6">
    <source>
        <dbReference type="Proteomes" id="UP001457282"/>
    </source>
</evidence>